<keyword evidence="1" id="KW-0812">Transmembrane</keyword>
<comment type="caution">
    <text evidence="2">The sequence shown here is derived from an EMBL/GenBank/DDBJ whole genome shotgun (WGS) entry which is preliminary data.</text>
</comment>
<organism evidence="2 3">
    <name type="scientific">Campylobacter aviculae</name>
    <dbReference type="NCBI Taxonomy" id="2510190"/>
    <lineage>
        <taxon>Bacteria</taxon>
        <taxon>Pseudomonadati</taxon>
        <taxon>Campylobacterota</taxon>
        <taxon>Epsilonproteobacteria</taxon>
        <taxon>Campylobacterales</taxon>
        <taxon>Campylobacteraceae</taxon>
        <taxon>Campylobacter</taxon>
    </lineage>
</organism>
<dbReference type="EMBL" id="NXMA01000038">
    <property type="protein sequence ID" value="TKX28121.1"/>
    <property type="molecule type" value="Genomic_DNA"/>
</dbReference>
<gene>
    <name evidence="2" type="ORF">CQA76_08870</name>
</gene>
<feature type="transmembrane region" description="Helical" evidence="1">
    <location>
        <begin position="6"/>
        <end position="23"/>
    </location>
</feature>
<reference evidence="2 3" key="1">
    <citation type="submission" date="2018-05" db="EMBL/GenBank/DDBJ databases">
        <title>Novel Campyloabacter and Helicobacter Species and Strains.</title>
        <authorList>
            <person name="Mannion A.J."/>
            <person name="Shen Z."/>
            <person name="Fox J.G."/>
        </authorList>
    </citation>
    <scope>NUCLEOTIDE SEQUENCE [LARGE SCALE GENOMIC DNA]</scope>
    <source>
        <strain evidence="3">MIT17-670</strain>
    </source>
</reference>
<protein>
    <submittedName>
        <fullName evidence="2">Uncharacterized protein</fullName>
    </submittedName>
</protein>
<dbReference type="AlphaFoldDB" id="A0A4U7BDU1"/>
<keyword evidence="1" id="KW-0472">Membrane</keyword>
<dbReference type="RefSeq" id="WP_137623006.1">
    <property type="nucleotide sequence ID" value="NZ_NXMA01000038.1"/>
</dbReference>
<keyword evidence="1" id="KW-1133">Transmembrane helix</keyword>
<sequence length="112" mass="13328">MFYSYTPLSFGGFVFLLLVFFLMRNASKKLFKKQQFLKDYENYKDELYKFKNAVCDFAKNKQTKSVLMSASCLHFAVQNNIFSEGFTKQFKQILQDYPNEKEFNIEINHLLS</sequence>
<keyword evidence="3" id="KW-1185">Reference proteome</keyword>
<dbReference type="Proteomes" id="UP000310353">
    <property type="component" value="Unassembled WGS sequence"/>
</dbReference>
<evidence type="ECO:0000313" key="2">
    <source>
        <dbReference type="EMBL" id="TKX28121.1"/>
    </source>
</evidence>
<name>A0A4U7BDU1_9BACT</name>
<evidence type="ECO:0000313" key="3">
    <source>
        <dbReference type="Proteomes" id="UP000310353"/>
    </source>
</evidence>
<evidence type="ECO:0000256" key="1">
    <source>
        <dbReference type="SAM" id="Phobius"/>
    </source>
</evidence>
<accession>A0A4U7BDU1</accession>
<proteinExistence type="predicted"/>
<dbReference type="OrthoDB" id="5363137at2"/>